<feature type="transmembrane region" description="Helical" evidence="7">
    <location>
        <begin position="307"/>
        <end position="326"/>
    </location>
</feature>
<dbReference type="Pfam" id="PF01757">
    <property type="entry name" value="Acyl_transf_3"/>
    <property type="match status" value="1"/>
</dbReference>
<protein>
    <submittedName>
        <fullName evidence="9">Acyltransferase 3</fullName>
    </submittedName>
</protein>
<accession>A0A174IU56</accession>
<dbReference type="GO" id="GO:0005886">
    <property type="term" value="C:plasma membrane"/>
    <property type="evidence" value="ECO:0007669"/>
    <property type="project" value="UniProtKB-SubCell"/>
</dbReference>
<evidence type="ECO:0000313" key="12">
    <source>
        <dbReference type="Proteomes" id="UP000251853"/>
    </source>
</evidence>
<feature type="transmembrane region" description="Helical" evidence="7">
    <location>
        <begin position="200"/>
        <end position="220"/>
    </location>
</feature>
<feature type="transmembrane region" description="Helical" evidence="7">
    <location>
        <begin position="117"/>
        <end position="140"/>
    </location>
</feature>
<keyword evidence="9" id="KW-0808">Transferase</keyword>
<feature type="transmembrane region" description="Helical" evidence="7">
    <location>
        <begin position="152"/>
        <end position="170"/>
    </location>
</feature>
<evidence type="ECO:0000313" key="9">
    <source>
        <dbReference type="EMBL" id="CUO88485.1"/>
    </source>
</evidence>
<proteinExistence type="inferred from homology"/>
<feature type="transmembrane region" description="Helical" evidence="7">
    <location>
        <begin position="6"/>
        <end position="23"/>
    </location>
</feature>
<dbReference type="Proteomes" id="UP000095512">
    <property type="component" value="Unassembled WGS sequence"/>
</dbReference>
<gene>
    <name evidence="9" type="ORF">ERS852480_02135</name>
    <name evidence="10" type="ORF">NCTC11224_04018</name>
</gene>
<dbReference type="GO" id="GO:0009246">
    <property type="term" value="P:enterobacterial common antigen biosynthetic process"/>
    <property type="evidence" value="ECO:0007669"/>
    <property type="project" value="TreeGrafter"/>
</dbReference>
<evidence type="ECO:0000256" key="6">
    <source>
        <dbReference type="ARBA" id="ARBA00023136"/>
    </source>
</evidence>
<dbReference type="EMBL" id="CZAB01000015">
    <property type="protein sequence ID" value="CUO88485.1"/>
    <property type="molecule type" value="Genomic_DNA"/>
</dbReference>
<evidence type="ECO:0000313" key="10">
    <source>
        <dbReference type="EMBL" id="SQB14964.1"/>
    </source>
</evidence>
<keyword evidence="12" id="KW-1185">Reference proteome</keyword>
<dbReference type="InterPro" id="IPR002656">
    <property type="entry name" value="Acyl_transf_3_dom"/>
</dbReference>
<keyword evidence="5 7" id="KW-1133">Transmembrane helix</keyword>
<dbReference type="RefSeq" id="WP_022201118.1">
    <property type="nucleotide sequence ID" value="NZ_CATYWZ010000106.1"/>
</dbReference>
<comment type="subcellular location">
    <subcellularLocation>
        <location evidence="1">Cell membrane</location>
        <topology evidence="1">Multi-pass membrane protein</topology>
    </subcellularLocation>
</comment>
<dbReference type="Proteomes" id="UP000251853">
    <property type="component" value="Unassembled WGS sequence"/>
</dbReference>
<dbReference type="AlphaFoldDB" id="A0A174IU56"/>
<evidence type="ECO:0000256" key="3">
    <source>
        <dbReference type="ARBA" id="ARBA00022475"/>
    </source>
</evidence>
<keyword evidence="3" id="KW-1003">Cell membrane</keyword>
<feature type="transmembrane region" description="Helical" evidence="7">
    <location>
        <begin position="282"/>
        <end position="301"/>
    </location>
</feature>
<feature type="transmembrane region" description="Helical" evidence="7">
    <location>
        <begin position="227"/>
        <end position="244"/>
    </location>
</feature>
<evidence type="ECO:0000256" key="7">
    <source>
        <dbReference type="SAM" id="Phobius"/>
    </source>
</evidence>
<comment type="similarity">
    <text evidence="2">Belongs to the acyltransferase 3 family.</text>
</comment>
<evidence type="ECO:0000256" key="5">
    <source>
        <dbReference type="ARBA" id="ARBA00022989"/>
    </source>
</evidence>
<name>A0A174IU56_9FIRM</name>
<dbReference type="PANTHER" id="PTHR40074">
    <property type="entry name" value="O-ACETYLTRANSFERASE WECH"/>
    <property type="match status" value="1"/>
</dbReference>
<dbReference type="PANTHER" id="PTHR40074:SF2">
    <property type="entry name" value="O-ACETYLTRANSFERASE WECH"/>
    <property type="match status" value="1"/>
</dbReference>
<keyword evidence="6 7" id="KW-0472">Membrane</keyword>
<feature type="domain" description="Acyltransferase 3" evidence="8">
    <location>
        <begin position="79"/>
        <end position="395"/>
    </location>
</feature>
<feature type="transmembrane region" description="Helical" evidence="7">
    <location>
        <begin position="371"/>
        <end position="398"/>
    </location>
</feature>
<sequence length="427" mass="47741">MNGKKLRYGLVFFVLTTLIYMLMELRYGLPIRALRPKHYAAAAVLAVYSCLIHSRRAGASSGYARELFLGYQNKPGRIVYMDYLRVLAALLVILVHVLEPAYALLPPHTFTRNVMAASAGLGLSCNLLFMMLSGALLLGGKEESVLEFYSRRFVRVLIPCFAYYLFYFFYVEGISALSPGNWGSLIQSFLSNDSGQTPHFWLVYIILMFYVAAPFFRIMLKHMTEPILEALTAVIIILHFIYTYGPLVRVEFAASAFLASWDSIFLLGYYCTTQSAMKHYRLFMTAGLLSGLAIAAAIMASESLGPLVYNNAPPQMLFTCAVFLFFRKHGDSLFARIPTLLSAIGRYSFSILLVHWLVLHRIVDDVFGINGLSFGIAGGIPASFLLTLIISLALAFLYDNTVVLCMDRACEILFGALGRVRKRPPNM</sequence>
<dbReference type="EMBL" id="UAVW01000016">
    <property type="protein sequence ID" value="SQB14964.1"/>
    <property type="molecule type" value="Genomic_DNA"/>
</dbReference>
<evidence type="ECO:0000256" key="1">
    <source>
        <dbReference type="ARBA" id="ARBA00004651"/>
    </source>
</evidence>
<keyword evidence="9" id="KW-0012">Acyltransferase</keyword>
<evidence type="ECO:0000313" key="11">
    <source>
        <dbReference type="Proteomes" id="UP000095512"/>
    </source>
</evidence>
<feature type="transmembrane region" description="Helical" evidence="7">
    <location>
        <begin position="83"/>
        <end position="105"/>
    </location>
</feature>
<organism evidence="9 11">
    <name type="scientific">Enterocloster clostridioformis</name>
    <dbReference type="NCBI Taxonomy" id="1531"/>
    <lineage>
        <taxon>Bacteria</taxon>
        <taxon>Bacillati</taxon>
        <taxon>Bacillota</taxon>
        <taxon>Clostridia</taxon>
        <taxon>Lachnospirales</taxon>
        <taxon>Lachnospiraceae</taxon>
        <taxon>Enterocloster</taxon>
    </lineage>
</organism>
<feature type="transmembrane region" description="Helical" evidence="7">
    <location>
        <begin position="250"/>
        <end position="270"/>
    </location>
</feature>
<keyword evidence="4 7" id="KW-0812">Transmembrane</keyword>
<evidence type="ECO:0000256" key="2">
    <source>
        <dbReference type="ARBA" id="ARBA00007400"/>
    </source>
</evidence>
<reference evidence="10 12" key="2">
    <citation type="submission" date="2018-06" db="EMBL/GenBank/DDBJ databases">
        <authorList>
            <consortium name="Pathogen Informatics"/>
            <person name="Doyle S."/>
        </authorList>
    </citation>
    <scope>NUCLEOTIDE SEQUENCE [LARGE SCALE GENOMIC DNA]</scope>
    <source>
        <strain evidence="10 12">NCTC11224</strain>
    </source>
</reference>
<dbReference type="GO" id="GO:0016413">
    <property type="term" value="F:O-acetyltransferase activity"/>
    <property type="evidence" value="ECO:0007669"/>
    <property type="project" value="TreeGrafter"/>
</dbReference>
<evidence type="ECO:0000259" key="8">
    <source>
        <dbReference type="Pfam" id="PF01757"/>
    </source>
</evidence>
<evidence type="ECO:0000256" key="4">
    <source>
        <dbReference type="ARBA" id="ARBA00022692"/>
    </source>
</evidence>
<feature type="transmembrane region" description="Helical" evidence="7">
    <location>
        <begin position="338"/>
        <end position="359"/>
    </location>
</feature>
<reference evidence="9 11" key="1">
    <citation type="submission" date="2015-09" db="EMBL/GenBank/DDBJ databases">
        <authorList>
            <consortium name="Pathogen Informatics"/>
        </authorList>
    </citation>
    <scope>NUCLEOTIDE SEQUENCE [LARGE SCALE GENOMIC DNA]</scope>
    <source>
        <strain evidence="9 11">2789STDY5834865</strain>
    </source>
</reference>